<protein>
    <submittedName>
        <fullName evidence="1">Uncharacterized protein</fullName>
    </submittedName>
</protein>
<accession>A0ABP5T671</accession>
<dbReference type="EMBL" id="BAAARV010000025">
    <property type="protein sequence ID" value="GAA2346402.1"/>
    <property type="molecule type" value="Genomic_DNA"/>
</dbReference>
<keyword evidence="2" id="KW-1185">Reference proteome</keyword>
<evidence type="ECO:0000313" key="1">
    <source>
        <dbReference type="EMBL" id="GAA2346402.1"/>
    </source>
</evidence>
<sequence>MPGDVADEVAMAAVFDRAEAEFGGVDVHQKETTSQLTAIGDGPVYCTIQSLWLAAGSDAVVPVACFTNAGVPEKSDFSITFASSV</sequence>
<reference evidence="2" key="1">
    <citation type="journal article" date="2019" name="Int. J. Syst. Evol. Microbiol.">
        <title>The Global Catalogue of Microorganisms (GCM) 10K type strain sequencing project: providing services to taxonomists for standard genome sequencing and annotation.</title>
        <authorList>
            <consortium name="The Broad Institute Genomics Platform"/>
            <consortium name="The Broad Institute Genome Sequencing Center for Infectious Disease"/>
            <person name="Wu L."/>
            <person name="Ma J."/>
        </authorList>
    </citation>
    <scope>NUCLEOTIDE SEQUENCE [LARGE SCALE GENOMIC DNA]</scope>
    <source>
        <strain evidence="2">JCM 3272</strain>
    </source>
</reference>
<comment type="caution">
    <text evidence="1">The sequence shown here is derived from an EMBL/GenBank/DDBJ whole genome shotgun (WGS) entry which is preliminary data.</text>
</comment>
<evidence type="ECO:0000313" key="2">
    <source>
        <dbReference type="Proteomes" id="UP001501444"/>
    </source>
</evidence>
<name>A0ABP5T671_9ACTN</name>
<dbReference type="Proteomes" id="UP001501444">
    <property type="component" value="Unassembled WGS sequence"/>
</dbReference>
<proteinExistence type="predicted"/>
<organism evidence="1 2">
    <name type="scientific">Dactylosporangium salmoneum</name>
    <dbReference type="NCBI Taxonomy" id="53361"/>
    <lineage>
        <taxon>Bacteria</taxon>
        <taxon>Bacillati</taxon>
        <taxon>Actinomycetota</taxon>
        <taxon>Actinomycetes</taxon>
        <taxon>Micromonosporales</taxon>
        <taxon>Micromonosporaceae</taxon>
        <taxon>Dactylosporangium</taxon>
    </lineage>
</organism>
<gene>
    <name evidence="1" type="ORF">GCM10010170_033110</name>
</gene>